<evidence type="ECO:0000259" key="4">
    <source>
        <dbReference type="Pfam" id="PF25954"/>
    </source>
</evidence>
<dbReference type="EMBL" id="CP130612">
    <property type="protein sequence ID" value="WKW12869.1"/>
    <property type="molecule type" value="Genomic_DNA"/>
</dbReference>
<dbReference type="Pfam" id="PF25954">
    <property type="entry name" value="Beta-barrel_RND_2"/>
    <property type="match status" value="1"/>
</dbReference>
<name>A0AA49Q8G8_9BACT</name>
<dbReference type="AlphaFoldDB" id="A0AA49Q8G8"/>
<gene>
    <name evidence="6" type="ORF">Strain138_002180</name>
    <name evidence="7" type="ORF">Strain318_002179</name>
</gene>
<dbReference type="GO" id="GO:0030288">
    <property type="term" value="C:outer membrane-bounded periplasmic space"/>
    <property type="evidence" value="ECO:0007669"/>
    <property type="project" value="TreeGrafter"/>
</dbReference>
<dbReference type="KEGG" id="pspc:Strain318_002179"/>
<evidence type="ECO:0000256" key="2">
    <source>
        <dbReference type="ARBA" id="ARBA00022448"/>
    </source>
</evidence>
<dbReference type="GO" id="GO:0022857">
    <property type="term" value="F:transmembrane transporter activity"/>
    <property type="evidence" value="ECO:0007669"/>
    <property type="project" value="InterPro"/>
</dbReference>
<evidence type="ECO:0000256" key="3">
    <source>
        <dbReference type="SAM" id="MobiDB-lite"/>
    </source>
</evidence>
<keyword evidence="2" id="KW-0813">Transport</keyword>
<keyword evidence="8" id="KW-1185">Reference proteome</keyword>
<dbReference type="GO" id="GO:0015679">
    <property type="term" value="P:plasma membrane copper ion transport"/>
    <property type="evidence" value="ECO:0007669"/>
    <property type="project" value="TreeGrafter"/>
</dbReference>
<dbReference type="InterPro" id="IPR058792">
    <property type="entry name" value="Beta-barrel_RND_2"/>
</dbReference>
<evidence type="ECO:0000256" key="1">
    <source>
        <dbReference type="ARBA" id="ARBA00009477"/>
    </source>
</evidence>
<dbReference type="Pfam" id="PF25973">
    <property type="entry name" value="BSH_CzcB"/>
    <property type="match status" value="1"/>
</dbReference>
<dbReference type="RefSeq" id="WP_367885741.1">
    <property type="nucleotide sequence ID" value="NZ_CP130612.1"/>
</dbReference>
<dbReference type="InterPro" id="IPR058647">
    <property type="entry name" value="BSH_CzcB-like"/>
</dbReference>
<dbReference type="Proteomes" id="UP001229955">
    <property type="component" value="Chromosome"/>
</dbReference>
<dbReference type="InterPro" id="IPR006143">
    <property type="entry name" value="RND_pump_MFP"/>
</dbReference>
<evidence type="ECO:0000259" key="5">
    <source>
        <dbReference type="Pfam" id="PF25973"/>
    </source>
</evidence>
<feature type="domain" description="CzcB-like barrel-sandwich hybrid" evidence="5">
    <location>
        <begin position="113"/>
        <end position="242"/>
    </location>
</feature>
<organism evidence="7 8">
    <name type="scientific">Pseudogemmatithrix spongiicola</name>
    <dbReference type="NCBI Taxonomy" id="3062599"/>
    <lineage>
        <taxon>Bacteria</taxon>
        <taxon>Pseudomonadati</taxon>
        <taxon>Gemmatimonadota</taxon>
        <taxon>Gemmatimonadia</taxon>
        <taxon>Gemmatimonadales</taxon>
        <taxon>Gemmatimonadaceae</taxon>
        <taxon>Pseudogemmatithrix</taxon>
    </lineage>
</organism>
<dbReference type="EMBL" id="CP130613">
    <property type="protein sequence ID" value="WKW15776.1"/>
    <property type="molecule type" value="Genomic_DNA"/>
</dbReference>
<sequence>MLDFIRTKQKRRAVTIAVVLGLTVAACSGESPRPEMAAERPEDAARAETDGASGNQEASNEGAGEGKNSNRVTLTEAAFRTARILVEVPGLDQMSAAAGGLQVPGQVEFDPARVAYISPRTGGRIERLLAVPGDRVEQGEQVAFIQSPAFTIAQNDLLQALRRIEALRGTADAEGAQALLDAAKRRLALLGASDVAMQRLESGGAPEAMLAISAPFTGSIVESGALAGQAVESGTPLYKIADLSVVNIAADVPERLLPAVRVGQAAMIIAVGASQTAFAGRVTRVSDVLDPERRTAKALIAVTNAEQRLKPGMFASVSLRGGGAPAARVLTVPSSAVVTDGATRYVFVELEPRTYERRTIEIASGLSGTGPASGRVNVISGLNADDRVVVRGAFTLKSELAKASLVEDE</sequence>
<dbReference type="SUPFAM" id="SSF111369">
    <property type="entry name" value="HlyD-like secretion proteins"/>
    <property type="match status" value="1"/>
</dbReference>
<dbReference type="GO" id="GO:0060003">
    <property type="term" value="P:copper ion export"/>
    <property type="evidence" value="ECO:0007669"/>
    <property type="project" value="TreeGrafter"/>
</dbReference>
<evidence type="ECO:0000313" key="6">
    <source>
        <dbReference type="EMBL" id="WKW12869.1"/>
    </source>
</evidence>
<feature type="region of interest" description="Disordered" evidence="3">
    <location>
        <begin position="29"/>
        <end position="72"/>
    </location>
</feature>
<dbReference type="InterPro" id="IPR051909">
    <property type="entry name" value="MFP_Cation_Efflux"/>
</dbReference>
<comment type="similarity">
    <text evidence="1">Belongs to the membrane fusion protein (MFP) (TC 8.A.1) family.</text>
</comment>
<proteinExistence type="inferred from homology"/>
<dbReference type="NCBIfam" id="TIGR01730">
    <property type="entry name" value="RND_mfp"/>
    <property type="match status" value="1"/>
</dbReference>
<feature type="domain" description="CusB-like beta-barrel" evidence="4">
    <location>
        <begin position="248"/>
        <end position="321"/>
    </location>
</feature>
<dbReference type="GO" id="GO:0046914">
    <property type="term" value="F:transition metal ion binding"/>
    <property type="evidence" value="ECO:0007669"/>
    <property type="project" value="TreeGrafter"/>
</dbReference>
<dbReference type="Gene3D" id="2.40.420.20">
    <property type="match status" value="1"/>
</dbReference>
<dbReference type="Gene3D" id="2.40.30.170">
    <property type="match status" value="1"/>
</dbReference>
<dbReference type="FunFam" id="2.40.30.170:FF:000010">
    <property type="entry name" value="Efflux RND transporter periplasmic adaptor subunit"/>
    <property type="match status" value="1"/>
</dbReference>
<accession>A0AA49Q8G8</accession>
<accession>A0AA49Q5P4</accession>
<protein>
    <submittedName>
        <fullName evidence="7">Efflux RND transporter periplasmic adaptor subunit</fullName>
    </submittedName>
</protein>
<evidence type="ECO:0000313" key="8">
    <source>
        <dbReference type="Proteomes" id="UP001229955"/>
    </source>
</evidence>
<reference evidence="7" key="1">
    <citation type="submission" date="2023-07" db="EMBL/GenBank/DDBJ databases">
        <authorList>
            <person name="Haufschild T."/>
            <person name="Kallscheuer N."/>
            <person name="Hammer J."/>
            <person name="Kohn T."/>
            <person name="Kabuu M."/>
            <person name="Jogler M."/>
            <person name="Wohfarth N."/>
            <person name="Heuer A."/>
            <person name="Rohde M."/>
            <person name="van Teeseling M.C.F."/>
            <person name="Jogler C."/>
        </authorList>
    </citation>
    <scope>NUCLEOTIDE SEQUENCE</scope>
    <source>
        <strain evidence="6">Strain 138</strain>
        <strain evidence="7">Strain 318</strain>
    </source>
</reference>
<dbReference type="PANTHER" id="PTHR30097">
    <property type="entry name" value="CATION EFFLUX SYSTEM PROTEIN CUSB"/>
    <property type="match status" value="1"/>
</dbReference>
<evidence type="ECO:0000313" key="7">
    <source>
        <dbReference type="EMBL" id="WKW15776.1"/>
    </source>
</evidence>
<dbReference type="PANTHER" id="PTHR30097:SF15">
    <property type="entry name" value="CATION EFFLUX SYSTEM PROTEIN CUSB"/>
    <property type="match status" value="1"/>
</dbReference>
<feature type="compositionally biased region" description="Basic and acidic residues" evidence="3">
    <location>
        <begin position="32"/>
        <end position="49"/>
    </location>
</feature>
<dbReference type="GO" id="GO:0016020">
    <property type="term" value="C:membrane"/>
    <property type="evidence" value="ECO:0007669"/>
    <property type="project" value="InterPro"/>
</dbReference>
<dbReference type="PROSITE" id="PS51257">
    <property type="entry name" value="PROKAR_LIPOPROTEIN"/>
    <property type="match status" value="1"/>
</dbReference>